<dbReference type="OrthoDB" id="417233at2759"/>
<proteinExistence type="predicted"/>
<evidence type="ECO:0000313" key="2">
    <source>
        <dbReference type="Proteomes" id="UP000654075"/>
    </source>
</evidence>
<sequence>YDESDFNGGNVKAGEATIRVKNPATYFVSTGWISAPHIHLRLCSSESFAHTTQDAIIFTDAGMELHGSGNDGGSDMTVVRSSNLSWTDLPGSGSVKTNRVAGVLRLRKSATLTTAPTQSGMMLDATTSMAPVQQGEEEEEEAAEAQNNSLIIDDAQNKMDLDALEFSPIYQCFMNDQFYDHFTTDCASSCPNETEVVQGQCVRPALVGENTTIDAVWVMKVRCDDACWEARKNVSLHYTRLAMSDQLNIPFQEVSRVSLTFEAVQHEGRRLEHDAAHRIATFQMLVVTQRLGQEEALSLAKGFMTDTANASDILGFPVEE</sequence>
<keyword evidence="2" id="KW-1185">Reference proteome</keyword>
<comment type="caution">
    <text evidence="1">The sequence shown here is derived from an EMBL/GenBank/DDBJ whole genome shotgun (WGS) entry which is preliminary data.</text>
</comment>
<feature type="non-terminal residue" evidence="1">
    <location>
        <position position="1"/>
    </location>
</feature>
<accession>A0A813DFA7</accession>
<gene>
    <name evidence="1" type="ORF">PGLA1383_LOCUS5451</name>
</gene>
<evidence type="ECO:0000313" key="1">
    <source>
        <dbReference type="EMBL" id="CAE8586599.1"/>
    </source>
</evidence>
<name>A0A813DFA7_POLGL</name>
<organism evidence="1 2">
    <name type="scientific">Polarella glacialis</name>
    <name type="common">Dinoflagellate</name>
    <dbReference type="NCBI Taxonomy" id="89957"/>
    <lineage>
        <taxon>Eukaryota</taxon>
        <taxon>Sar</taxon>
        <taxon>Alveolata</taxon>
        <taxon>Dinophyceae</taxon>
        <taxon>Suessiales</taxon>
        <taxon>Suessiaceae</taxon>
        <taxon>Polarella</taxon>
    </lineage>
</organism>
<reference evidence="1" key="1">
    <citation type="submission" date="2021-02" db="EMBL/GenBank/DDBJ databases">
        <authorList>
            <person name="Dougan E. K."/>
            <person name="Rhodes N."/>
            <person name="Thang M."/>
            <person name="Chan C."/>
        </authorList>
    </citation>
    <scope>NUCLEOTIDE SEQUENCE</scope>
</reference>
<dbReference type="Proteomes" id="UP000654075">
    <property type="component" value="Unassembled WGS sequence"/>
</dbReference>
<feature type="non-terminal residue" evidence="1">
    <location>
        <position position="320"/>
    </location>
</feature>
<dbReference type="EMBL" id="CAJNNV010002142">
    <property type="protein sequence ID" value="CAE8586599.1"/>
    <property type="molecule type" value="Genomic_DNA"/>
</dbReference>
<dbReference type="AlphaFoldDB" id="A0A813DFA7"/>
<protein>
    <submittedName>
        <fullName evidence="1">Uncharacterized protein</fullName>
    </submittedName>
</protein>